<evidence type="ECO:0000313" key="1">
    <source>
        <dbReference type="EMBL" id="KAK2171884.1"/>
    </source>
</evidence>
<dbReference type="Proteomes" id="UP001209878">
    <property type="component" value="Unassembled WGS sequence"/>
</dbReference>
<accession>A0AAD9KIK8</accession>
<gene>
    <name evidence="1" type="ORF">NP493_1016g02116</name>
</gene>
<organism evidence="1 2">
    <name type="scientific">Ridgeia piscesae</name>
    <name type="common">Tubeworm</name>
    <dbReference type="NCBI Taxonomy" id="27915"/>
    <lineage>
        <taxon>Eukaryota</taxon>
        <taxon>Metazoa</taxon>
        <taxon>Spiralia</taxon>
        <taxon>Lophotrochozoa</taxon>
        <taxon>Annelida</taxon>
        <taxon>Polychaeta</taxon>
        <taxon>Sedentaria</taxon>
        <taxon>Canalipalpata</taxon>
        <taxon>Sabellida</taxon>
        <taxon>Siboglinidae</taxon>
        <taxon>Ridgeia</taxon>
    </lineage>
</organism>
<reference evidence="1" key="1">
    <citation type="journal article" date="2023" name="Mol. Biol. Evol.">
        <title>Third-Generation Sequencing Reveals the Adaptive Role of the Epigenome in Three Deep-Sea Polychaetes.</title>
        <authorList>
            <person name="Perez M."/>
            <person name="Aroh O."/>
            <person name="Sun Y."/>
            <person name="Lan Y."/>
            <person name="Juniper S.K."/>
            <person name="Young C.R."/>
            <person name="Angers B."/>
            <person name="Qian P.Y."/>
        </authorList>
    </citation>
    <scope>NUCLEOTIDE SEQUENCE</scope>
    <source>
        <strain evidence="1">R07B-5</strain>
    </source>
</reference>
<protein>
    <submittedName>
        <fullName evidence="1">Uncharacterized protein</fullName>
    </submittedName>
</protein>
<proteinExistence type="predicted"/>
<comment type="caution">
    <text evidence="1">The sequence shown here is derived from an EMBL/GenBank/DDBJ whole genome shotgun (WGS) entry which is preliminary data.</text>
</comment>
<dbReference type="AlphaFoldDB" id="A0AAD9KIK8"/>
<dbReference type="EMBL" id="JAODUO010001015">
    <property type="protein sequence ID" value="KAK2171884.1"/>
    <property type="molecule type" value="Genomic_DNA"/>
</dbReference>
<keyword evidence="2" id="KW-1185">Reference proteome</keyword>
<name>A0AAD9KIK8_RIDPI</name>
<sequence>MNVSYPFSHLLMKAANSFLKGRETNSAFLCIQTKHTDAARKDIVEIVPLQFPFTEDNKCTHNKNGGIYNTSCVIESSTLPLINKMQYTCHSIPSLL</sequence>
<evidence type="ECO:0000313" key="2">
    <source>
        <dbReference type="Proteomes" id="UP001209878"/>
    </source>
</evidence>